<dbReference type="Pfam" id="PF03788">
    <property type="entry name" value="LrgA"/>
    <property type="match status" value="1"/>
</dbReference>
<reference evidence="8" key="1">
    <citation type="submission" date="2020-07" db="EMBL/GenBank/DDBJ databases">
        <authorList>
            <person name="Partida-Martinez L."/>
            <person name="Huntemann M."/>
            <person name="Clum A."/>
            <person name="Wang J."/>
            <person name="Palaniappan K."/>
            <person name="Ritter S."/>
            <person name="Chen I.-M."/>
            <person name="Stamatis D."/>
            <person name="Reddy T."/>
            <person name="O'Malley R."/>
            <person name="Daum C."/>
            <person name="Shapiro N."/>
            <person name="Ivanova N."/>
            <person name="Kyrpides N."/>
            <person name="Woyke T."/>
        </authorList>
    </citation>
    <scope>NUCLEOTIDE SEQUENCE [LARGE SCALE GENOMIC DNA]</scope>
    <source>
        <strain evidence="8">AT2.8</strain>
    </source>
</reference>
<sequence length="122" mass="13547">MKLTVIVLQVLFIHVFLFLGAALKEVIPLPIPGSMFGLILLFLALYFRIVKLEWVEKGAKWLMAELLLFFVPSAVGIVNYDEILSLQGAEIVLLIGISTVIVLGMTALVAERITGRKRGEQH</sequence>
<feature type="transmembrane region" description="Helical" evidence="6">
    <location>
        <begin position="30"/>
        <end position="49"/>
    </location>
</feature>
<comment type="subcellular location">
    <subcellularLocation>
        <location evidence="1">Cell membrane</location>
        <topology evidence="1">Multi-pass membrane protein</topology>
    </subcellularLocation>
</comment>
<evidence type="ECO:0000256" key="6">
    <source>
        <dbReference type="SAM" id="Phobius"/>
    </source>
</evidence>
<evidence type="ECO:0000313" key="7">
    <source>
        <dbReference type="EMBL" id="NYE04486.1"/>
    </source>
</evidence>
<keyword evidence="3 6" id="KW-0812">Transmembrane</keyword>
<evidence type="ECO:0000256" key="5">
    <source>
        <dbReference type="ARBA" id="ARBA00023136"/>
    </source>
</evidence>
<evidence type="ECO:0000256" key="2">
    <source>
        <dbReference type="ARBA" id="ARBA00022475"/>
    </source>
</evidence>
<organism evidence="7 8">
    <name type="scientific">Neobacillus niacini</name>
    <dbReference type="NCBI Taxonomy" id="86668"/>
    <lineage>
        <taxon>Bacteria</taxon>
        <taxon>Bacillati</taxon>
        <taxon>Bacillota</taxon>
        <taxon>Bacilli</taxon>
        <taxon>Bacillales</taxon>
        <taxon>Bacillaceae</taxon>
        <taxon>Neobacillus</taxon>
    </lineage>
</organism>
<dbReference type="Proteomes" id="UP000548423">
    <property type="component" value="Unassembled WGS sequence"/>
</dbReference>
<feature type="transmembrane region" description="Helical" evidence="6">
    <location>
        <begin position="61"/>
        <end position="79"/>
    </location>
</feature>
<keyword evidence="4 6" id="KW-1133">Transmembrane helix</keyword>
<evidence type="ECO:0000256" key="3">
    <source>
        <dbReference type="ARBA" id="ARBA00022692"/>
    </source>
</evidence>
<reference evidence="8" key="2">
    <citation type="submission" date="2020-08" db="EMBL/GenBank/DDBJ databases">
        <title>The Agave Microbiome: Exploring the role of microbial communities in plant adaptations to desert environments.</title>
        <authorList>
            <person name="Partida-Martinez L.P."/>
        </authorList>
    </citation>
    <scope>NUCLEOTIDE SEQUENCE [LARGE SCALE GENOMIC DNA]</scope>
    <source>
        <strain evidence="8">AT2.8</strain>
    </source>
</reference>
<evidence type="ECO:0000313" key="8">
    <source>
        <dbReference type="Proteomes" id="UP000548423"/>
    </source>
</evidence>
<keyword evidence="5 6" id="KW-0472">Membrane</keyword>
<dbReference type="PANTHER" id="PTHR33931">
    <property type="entry name" value="HOLIN-LIKE PROTEIN CIDA-RELATED"/>
    <property type="match status" value="1"/>
</dbReference>
<dbReference type="AlphaFoldDB" id="A0A852T9L3"/>
<dbReference type="NCBIfam" id="NF002460">
    <property type="entry name" value="PRK01658.1"/>
    <property type="match status" value="1"/>
</dbReference>
<keyword evidence="2" id="KW-1003">Cell membrane</keyword>
<dbReference type="GO" id="GO:0005886">
    <property type="term" value="C:plasma membrane"/>
    <property type="evidence" value="ECO:0007669"/>
    <property type="project" value="UniProtKB-SubCell"/>
</dbReference>
<dbReference type="InterPro" id="IPR005538">
    <property type="entry name" value="LrgA/CidA"/>
</dbReference>
<evidence type="ECO:0000256" key="4">
    <source>
        <dbReference type="ARBA" id="ARBA00022989"/>
    </source>
</evidence>
<dbReference type="PANTHER" id="PTHR33931:SF2">
    <property type="entry name" value="HOLIN-LIKE PROTEIN CIDA"/>
    <property type="match status" value="1"/>
</dbReference>
<evidence type="ECO:0000256" key="1">
    <source>
        <dbReference type="ARBA" id="ARBA00004651"/>
    </source>
</evidence>
<name>A0A852T9L3_9BACI</name>
<accession>A0A852T9L3</accession>
<dbReference type="EMBL" id="JACCBX010000002">
    <property type="protein sequence ID" value="NYE04486.1"/>
    <property type="molecule type" value="Genomic_DNA"/>
</dbReference>
<protein>
    <submittedName>
        <fullName evidence="7">Holin-like protein</fullName>
    </submittedName>
</protein>
<gene>
    <name evidence="7" type="ORF">F4694_001230</name>
</gene>
<proteinExistence type="predicted"/>
<comment type="caution">
    <text evidence="7">The sequence shown here is derived from an EMBL/GenBank/DDBJ whole genome shotgun (WGS) entry which is preliminary data.</text>
</comment>
<feature type="transmembrane region" description="Helical" evidence="6">
    <location>
        <begin position="91"/>
        <end position="110"/>
    </location>
</feature>